<name>A0A1A8WTD8_PLAMA</name>
<dbReference type="Proteomes" id="UP000078597">
    <property type="component" value="Unassembled WGS sequence"/>
</dbReference>
<reference evidence="2" key="1">
    <citation type="submission" date="2016-05" db="EMBL/GenBank/DDBJ databases">
        <authorList>
            <person name="Naeem Raeece"/>
        </authorList>
    </citation>
    <scope>NUCLEOTIDE SEQUENCE [LARGE SCALE GENOMIC DNA]</scope>
</reference>
<dbReference type="AlphaFoldDB" id="A0A1A8WTD8"/>
<evidence type="ECO:0000313" key="2">
    <source>
        <dbReference type="Proteomes" id="UP000078597"/>
    </source>
</evidence>
<evidence type="ECO:0000313" key="1">
    <source>
        <dbReference type="EMBL" id="SBS95120.1"/>
    </source>
</evidence>
<accession>A0A1A8WTD8</accession>
<dbReference type="EMBL" id="FLQW01003162">
    <property type="protein sequence ID" value="SBS95120.1"/>
    <property type="molecule type" value="Genomic_DNA"/>
</dbReference>
<sequence>MDFYNDIEEELEGLYSLALSNKLGVHRNYIISKTLALKRKHIKKNTIRKEYIELVGYLIRQKDLIPNSLSNKLREGVLETVSSRNFGSSTNHGICSFILKEEDKKLLKFKCVKKLKEYNYWNNQENDVFLKNRISGTSHKEPLKIHFPKDINRDVFRVNPFHILELVDLYELSHGSYTYETEENIVIEQTQNAQPSPLEYIDEATLKETLSSLEQSQSKTLTLSRAFLDEISINVSEFLFSAQQVISQVLKILDTTKGTDALIRLFKKEKKDKKNHKKIKINEHYTNKNSKISKRKKDRTKSIIEIHVEVLDECRTEKWKYIKGEYLAICIEEFTNDKYKTHLKVTEDQ</sequence>
<protein>
    <submittedName>
        <fullName evidence="1">Surface-associated interspersed protein 8.2 (SURFIN 8.2) (SURF8.2)</fullName>
    </submittedName>
</protein>
<proteinExistence type="predicted"/>
<gene>
    <name evidence="1" type="ORF">PMALA_046130</name>
</gene>
<organism evidence="1 2">
    <name type="scientific">Plasmodium malariae</name>
    <dbReference type="NCBI Taxonomy" id="5858"/>
    <lineage>
        <taxon>Eukaryota</taxon>
        <taxon>Sar</taxon>
        <taxon>Alveolata</taxon>
        <taxon>Apicomplexa</taxon>
        <taxon>Aconoidasida</taxon>
        <taxon>Haemosporida</taxon>
        <taxon>Plasmodiidae</taxon>
        <taxon>Plasmodium</taxon>
        <taxon>Plasmodium (Plasmodium)</taxon>
    </lineage>
</organism>